<dbReference type="Proteomes" id="UP001052739">
    <property type="component" value="Unassembled WGS sequence"/>
</dbReference>
<dbReference type="RefSeq" id="WP_226651328.1">
    <property type="nucleotide sequence ID" value="NZ_BNDW01000004.1"/>
</dbReference>
<name>A0ABQ3P2H9_9ACTN</name>
<accession>A0ABQ3P2H9</accession>
<feature type="region of interest" description="Disordered" evidence="1">
    <location>
        <begin position="1"/>
        <end position="117"/>
    </location>
</feature>
<gene>
    <name evidence="2" type="ORF">Shyd_05900</name>
</gene>
<evidence type="ECO:0000313" key="3">
    <source>
        <dbReference type="Proteomes" id="UP001052739"/>
    </source>
</evidence>
<evidence type="ECO:0000313" key="2">
    <source>
        <dbReference type="EMBL" id="GHI19219.1"/>
    </source>
</evidence>
<feature type="compositionally biased region" description="Polar residues" evidence="1">
    <location>
        <begin position="72"/>
        <end position="82"/>
    </location>
</feature>
<proteinExistence type="predicted"/>
<evidence type="ECO:0000256" key="1">
    <source>
        <dbReference type="SAM" id="MobiDB-lite"/>
    </source>
</evidence>
<dbReference type="EMBL" id="BNDW01000004">
    <property type="protein sequence ID" value="GHI19219.1"/>
    <property type="molecule type" value="Genomic_DNA"/>
</dbReference>
<sequence length="117" mass="11909">MGRARTAPRAGARPRTAGADARTDGEVRQSGGGAATHLEQHAEASGSGRILQSGRGTAAGHERGEQRAKATGRSSPATTSTRARGPEESGEQHARVFGDGRGRAEQSGDDDHPGQGA</sequence>
<feature type="compositionally biased region" description="Low complexity" evidence="1">
    <location>
        <begin position="1"/>
        <end position="20"/>
    </location>
</feature>
<comment type="caution">
    <text evidence="2">The sequence shown here is derived from an EMBL/GenBank/DDBJ whole genome shotgun (WGS) entry which is preliminary data.</text>
</comment>
<protein>
    <submittedName>
        <fullName evidence="2">Uncharacterized protein</fullName>
    </submittedName>
</protein>
<organism evidence="2 3">
    <name type="scientific">Streptomyces hydrogenans</name>
    <dbReference type="NCBI Taxonomy" id="1873719"/>
    <lineage>
        <taxon>Bacteria</taxon>
        <taxon>Bacillati</taxon>
        <taxon>Actinomycetota</taxon>
        <taxon>Actinomycetes</taxon>
        <taxon>Kitasatosporales</taxon>
        <taxon>Streptomycetaceae</taxon>
        <taxon>Streptomyces</taxon>
    </lineage>
</organism>
<reference evidence="2" key="1">
    <citation type="submission" date="2024-05" db="EMBL/GenBank/DDBJ databases">
        <title>Whole genome shotgun sequence of Streptomyces hydrogenans NBRC 13475.</title>
        <authorList>
            <person name="Komaki H."/>
            <person name="Tamura T."/>
        </authorList>
    </citation>
    <scope>NUCLEOTIDE SEQUENCE</scope>
    <source>
        <strain evidence="2">NBRC 13475</strain>
    </source>
</reference>
<feature type="compositionally biased region" description="Basic and acidic residues" evidence="1">
    <location>
        <begin position="84"/>
        <end position="117"/>
    </location>
</feature>
<keyword evidence="3" id="KW-1185">Reference proteome</keyword>